<dbReference type="InterPro" id="IPR029068">
    <property type="entry name" value="Glyas_Bleomycin-R_OHBP_Dase"/>
</dbReference>
<evidence type="ECO:0000259" key="1">
    <source>
        <dbReference type="PROSITE" id="PS51819"/>
    </source>
</evidence>
<protein>
    <recommendedName>
        <fullName evidence="1">VOC domain-containing protein</fullName>
    </recommendedName>
</protein>
<evidence type="ECO:0000313" key="3">
    <source>
        <dbReference type="Proteomes" id="UP000825679"/>
    </source>
</evidence>
<reference evidence="2 3" key="1">
    <citation type="submission" date="2021-08" db="EMBL/GenBank/DDBJ databases">
        <title>complete genome sequencing of Deefgea sp. D25.</title>
        <authorList>
            <person name="Bae J.-W."/>
            <person name="Gim D.-H."/>
        </authorList>
    </citation>
    <scope>NUCLEOTIDE SEQUENCE [LARGE SCALE GENOMIC DNA]</scope>
    <source>
        <strain evidence="2 3">D25</strain>
    </source>
</reference>
<evidence type="ECO:0000313" key="2">
    <source>
        <dbReference type="EMBL" id="QZA77681.1"/>
    </source>
</evidence>
<name>A0ABX8Z550_9NEIS</name>
<accession>A0ABX8Z550</accession>
<dbReference type="Proteomes" id="UP000825679">
    <property type="component" value="Chromosome"/>
</dbReference>
<dbReference type="RefSeq" id="WP_221006061.1">
    <property type="nucleotide sequence ID" value="NZ_CP081150.1"/>
</dbReference>
<dbReference type="Gene3D" id="3.10.180.10">
    <property type="entry name" value="2,3-Dihydroxybiphenyl 1,2-Dioxygenase, domain 1"/>
    <property type="match status" value="1"/>
</dbReference>
<dbReference type="PANTHER" id="PTHR46142:SF3">
    <property type="entry name" value="F18B13.24 PROTEIN"/>
    <property type="match status" value="1"/>
</dbReference>
<dbReference type="InterPro" id="IPR004360">
    <property type="entry name" value="Glyas_Fos-R_dOase_dom"/>
</dbReference>
<dbReference type="SUPFAM" id="SSF54593">
    <property type="entry name" value="Glyoxalase/Bleomycin resistance protein/Dihydroxybiphenyl dioxygenase"/>
    <property type="match status" value="1"/>
</dbReference>
<dbReference type="EMBL" id="CP081150">
    <property type="protein sequence ID" value="QZA77681.1"/>
    <property type="molecule type" value="Genomic_DNA"/>
</dbReference>
<dbReference type="PANTHER" id="PTHR46142">
    <property type="match status" value="1"/>
</dbReference>
<proteinExistence type="predicted"/>
<sequence length="126" mass="14372">MENLGLNHINLRVPTDLLEAMRAFYCEVIQLQVGFRPAFGTLGYWLYAGEQPVIHLSILKGDTSIDLSLPRVVDHIAFTCRNIEQTVQNLNSLGLKYRRMDFADEGISQIFIQDPANNTVELHFHL</sequence>
<keyword evidence="3" id="KW-1185">Reference proteome</keyword>
<organism evidence="2 3">
    <name type="scientific">Deefgea tanakiae</name>
    <dbReference type="NCBI Taxonomy" id="2865840"/>
    <lineage>
        <taxon>Bacteria</taxon>
        <taxon>Pseudomonadati</taxon>
        <taxon>Pseudomonadota</taxon>
        <taxon>Betaproteobacteria</taxon>
        <taxon>Neisseriales</taxon>
        <taxon>Chitinibacteraceae</taxon>
        <taxon>Deefgea</taxon>
    </lineage>
</organism>
<gene>
    <name evidence="2" type="ORF">K4H28_15655</name>
</gene>
<dbReference type="PROSITE" id="PS51819">
    <property type="entry name" value="VOC"/>
    <property type="match status" value="1"/>
</dbReference>
<feature type="domain" description="VOC" evidence="1">
    <location>
        <begin position="5"/>
        <end position="125"/>
    </location>
</feature>
<dbReference type="InterPro" id="IPR037523">
    <property type="entry name" value="VOC_core"/>
</dbReference>
<dbReference type="Pfam" id="PF00903">
    <property type="entry name" value="Glyoxalase"/>
    <property type="match status" value="1"/>
</dbReference>